<evidence type="ECO:0000256" key="1">
    <source>
        <dbReference type="SAM" id="MobiDB-lite"/>
    </source>
</evidence>
<dbReference type="Pfam" id="PF04488">
    <property type="entry name" value="Gly_transf_sug"/>
    <property type="match status" value="1"/>
</dbReference>
<protein>
    <recommendedName>
        <fullName evidence="4">GT44 domain-containing protein</fullName>
    </recommendedName>
</protein>
<dbReference type="SUPFAM" id="SSF53448">
    <property type="entry name" value="Nucleotide-diphospho-sugar transferases"/>
    <property type="match status" value="1"/>
</dbReference>
<dbReference type="RefSeq" id="WP_045105818.1">
    <property type="nucleotide sequence ID" value="NZ_LN681225.1"/>
</dbReference>
<dbReference type="KEGG" id="lha:LHA_1399"/>
<dbReference type="PATRIC" id="fig|449.7.peg.616"/>
<accession>A0A0A8UTL9</accession>
<gene>
    <name evidence="2" type="ORF">LHA_1399</name>
</gene>
<dbReference type="Proteomes" id="UP000032803">
    <property type="component" value="Chromosome I"/>
</dbReference>
<feature type="compositionally biased region" description="Polar residues" evidence="1">
    <location>
        <begin position="527"/>
        <end position="538"/>
    </location>
</feature>
<feature type="region of interest" description="Disordered" evidence="1">
    <location>
        <begin position="519"/>
        <end position="538"/>
    </location>
</feature>
<dbReference type="InterPro" id="IPR029044">
    <property type="entry name" value="Nucleotide-diphossugar_trans"/>
</dbReference>
<dbReference type="Gene3D" id="3.90.550.20">
    <property type="match status" value="1"/>
</dbReference>
<keyword evidence="3" id="KW-1185">Reference proteome</keyword>
<evidence type="ECO:0008006" key="4">
    <source>
        <dbReference type="Google" id="ProtNLM"/>
    </source>
</evidence>
<sequence>MKEHTEFKLEPIPSLFHYVWVGGQIQADDLKSIINLSRASRSSGFKTILWTDDEKHIQKGFDEMTLEEGSGDIHASLKSFNVEVRNIHTLLENLKNKPIFSNKETNDLIINILREAIGHRNLASVSDLIRYCALYYEGGYYLDTDLRPNITKDTKFKADTPELGFVGKFSAVLDYYQALLRRLGEPYKQIYEVAGNNDALGVIPQHPILRTTIQKALATYAKFDSELTLFTDFDFSVDKIEANNFTLSAFDKDFLNTLSEEKNKALAAKFMNSILDISFNLRLLNNPKAQIPAQQDAINQKKAALIKSSEQLIQETSRALGLDPKNYSVAASKNIFVALFQKLVAWINNVTVLTKSNEMLLKHINLTVKQHQKQYGFGYEKSTQMDAKRYPFQVGSVDKSNKRRPLTIRAAIYSLCDAIAEFLTYNDRKDSSSLTAEEMTKFPVEKLTASNLKENVCKLSSLADNMEITLAGCPIAFHYANSWIRSREKKHVSYDDSELPSKTKHAFFNATVNKVSKEEVREKTEQTQEVTLTSTVGA</sequence>
<dbReference type="InterPro" id="IPR007577">
    <property type="entry name" value="GlycoTrfase_DXD_sugar-bd_CS"/>
</dbReference>
<dbReference type="STRING" id="449.LHA_1399"/>
<name>A0A0A8UTL9_LEGHA</name>
<dbReference type="OrthoDB" id="9802987at2"/>
<evidence type="ECO:0000313" key="2">
    <source>
        <dbReference type="EMBL" id="CEK10442.1"/>
    </source>
</evidence>
<reference evidence="3" key="1">
    <citation type="submission" date="2014-09" db="EMBL/GenBank/DDBJ databases">
        <authorList>
            <person name="Gomez-Valero L."/>
        </authorList>
    </citation>
    <scope>NUCLEOTIDE SEQUENCE [LARGE SCALE GENOMIC DNA]</scope>
    <source>
        <strain evidence="3">ATCC35250</strain>
    </source>
</reference>
<dbReference type="HOGENOM" id="CLU_506042_0_0_6"/>
<evidence type="ECO:0000313" key="3">
    <source>
        <dbReference type="Proteomes" id="UP000032803"/>
    </source>
</evidence>
<dbReference type="EMBL" id="LN681225">
    <property type="protein sequence ID" value="CEK10442.1"/>
    <property type="molecule type" value="Genomic_DNA"/>
</dbReference>
<proteinExistence type="predicted"/>
<dbReference type="AlphaFoldDB" id="A0A0A8UTL9"/>
<organism evidence="2 3">
    <name type="scientific">Legionella hackeliae</name>
    <dbReference type="NCBI Taxonomy" id="449"/>
    <lineage>
        <taxon>Bacteria</taxon>
        <taxon>Pseudomonadati</taxon>
        <taxon>Pseudomonadota</taxon>
        <taxon>Gammaproteobacteria</taxon>
        <taxon>Legionellales</taxon>
        <taxon>Legionellaceae</taxon>
        <taxon>Legionella</taxon>
    </lineage>
</organism>